<evidence type="ECO:0000313" key="3">
    <source>
        <dbReference type="Proteomes" id="UP001344632"/>
    </source>
</evidence>
<feature type="domain" description="Aminoglycoside phosphotransferase" evidence="1">
    <location>
        <begin position="26"/>
        <end position="234"/>
    </location>
</feature>
<name>A0ABU6GV84_9BACL</name>
<proteinExistence type="predicted"/>
<organism evidence="2 3">
    <name type="scientific">Paenibacillus dokdonensis</name>
    <dbReference type="NCBI Taxonomy" id="2567944"/>
    <lineage>
        <taxon>Bacteria</taxon>
        <taxon>Bacillati</taxon>
        <taxon>Bacillota</taxon>
        <taxon>Bacilli</taxon>
        <taxon>Bacillales</taxon>
        <taxon>Paenibacillaceae</taxon>
        <taxon>Paenibacillus</taxon>
    </lineage>
</organism>
<dbReference type="EMBL" id="JARLKZ010000026">
    <property type="protein sequence ID" value="MEC0243664.1"/>
    <property type="molecule type" value="Genomic_DNA"/>
</dbReference>
<keyword evidence="3" id="KW-1185">Reference proteome</keyword>
<gene>
    <name evidence="2" type="ORF">P4H66_28030</name>
</gene>
<comment type="caution">
    <text evidence="2">The sequence shown here is derived from an EMBL/GenBank/DDBJ whole genome shotgun (WGS) entry which is preliminary data.</text>
</comment>
<dbReference type="Proteomes" id="UP001344632">
    <property type="component" value="Unassembled WGS sequence"/>
</dbReference>
<sequence>MIRDITWMECDEVIVALCNNKVELTTSPLDSGLEADVHKIKFADSSFVLKIWNRNSKPNVELQFSLLKELYARELSVSRPLGWGLDKDMNSVLLTSFDGFPIKKVNKSTITILSKILSDIHSLPIEEIDSSLLLRHEFISYFYPLIEEHNDLKILLKELIQLCNMKQDRIIHGDFNLGNVLLADGKYTIIDWTNFQLGDPRYDIAWSVSLMRIYASERLGSMYIQSFLLKNQYTFEEMELYEAIACLRWILLNRIADLPKGNDTINRVRNILKNNKYLSEGLL</sequence>
<reference evidence="2 3" key="1">
    <citation type="submission" date="2023-03" db="EMBL/GenBank/DDBJ databases">
        <title>Bacillus Genome Sequencing.</title>
        <authorList>
            <person name="Dunlap C."/>
        </authorList>
    </citation>
    <scope>NUCLEOTIDE SEQUENCE [LARGE SCALE GENOMIC DNA]</scope>
    <source>
        <strain evidence="2 3">BD-525</strain>
    </source>
</reference>
<dbReference type="InterPro" id="IPR002575">
    <property type="entry name" value="Aminoglycoside_PTrfase"/>
</dbReference>
<protein>
    <submittedName>
        <fullName evidence="2">Aminoglycoside phosphotransferase family protein</fullName>
    </submittedName>
</protein>
<accession>A0ABU6GV84</accession>
<dbReference type="Pfam" id="PF01636">
    <property type="entry name" value="APH"/>
    <property type="match status" value="1"/>
</dbReference>
<dbReference type="SUPFAM" id="SSF56112">
    <property type="entry name" value="Protein kinase-like (PK-like)"/>
    <property type="match status" value="1"/>
</dbReference>
<evidence type="ECO:0000259" key="1">
    <source>
        <dbReference type="Pfam" id="PF01636"/>
    </source>
</evidence>
<dbReference type="InterPro" id="IPR011009">
    <property type="entry name" value="Kinase-like_dom_sf"/>
</dbReference>
<evidence type="ECO:0000313" key="2">
    <source>
        <dbReference type="EMBL" id="MEC0243664.1"/>
    </source>
</evidence>
<dbReference type="RefSeq" id="WP_326091391.1">
    <property type="nucleotide sequence ID" value="NZ_JARLKZ010000026.1"/>
</dbReference>
<dbReference type="Gene3D" id="3.90.1200.10">
    <property type="match status" value="1"/>
</dbReference>